<protein>
    <recommendedName>
        <fullName evidence="1">SnoaL-like domain-containing protein</fullName>
    </recommendedName>
</protein>
<dbReference type="PANTHER" id="PTHR41252">
    <property type="entry name" value="BLR2505 PROTEIN"/>
    <property type="match status" value="1"/>
</dbReference>
<dbReference type="InterPro" id="IPR032710">
    <property type="entry name" value="NTF2-like_dom_sf"/>
</dbReference>
<dbReference type="PANTHER" id="PTHR41252:SF1">
    <property type="entry name" value="BLR2505 PROTEIN"/>
    <property type="match status" value="1"/>
</dbReference>
<proteinExistence type="predicted"/>
<dbReference type="InterPro" id="IPR037401">
    <property type="entry name" value="SnoaL-like"/>
</dbReference>
<evidence type="ECO:0000259" key="1">
    <source>
        <dbReference type="Pfam" id="PF12680"/>
    </source>
</evidence>
<reference evidence="2 3" key="1">
    <citation type="submission" date="2020-07" db="EMBL/GenBank/DDBJ databases">
        <title>Sequencing the genomes of 1000 actinobacteria strains.</title>
        <authorList>
            <person name="Klenk H.-P."/>
        </authorList>
    </citation>
    <scope>NUCLEOTIDE SEQUENCE [LARGE SCALE GENOMIC DNA]</scope>
    <source>
        <strain evidence="2 3">DSM 45772</strain>
    </source>
</reference>
<dbReference type="Proteomes" id="UP000535890">
    <property type="component" value="Unassembled WGS sequence"/>
</dbReference>
<keyword evidence="3" id="KW-1185">Reference proteome</keyword>
<organism evidence="2 3">
    <name type="scientific">Actinomycetospora corticicola</name>
    <dbReference type="NCBI Taxonomy" id="663602"/>
    <lineage>
        <taxon>Bacteria</taxon>
        <taxon>Bacillati</taxon>
        <taxon>Actinomycetota</taxon>
        <taxon>Actinomycetes</taxon>
        <taxon>Pseudonocardiales</taxon>
        <taxon>Pseudonocardiaceae</taxon>
        <taxon>Actinomycetospora</taxon>
    </lineage>
</organism>
<dbReference type="RefSeq" id="WP_179796607.1">
    <property type="nucleotide sequence ID" value="NZ_BAABHP010000001.1"/>
</dbReference>
<name>A0A7Y9E1D0_9PSEU</name>
<dbReference type="SUPFAM" id="SSF54427">
    <property type="entry name" value="NTF2-like"/>
    <property type="match status" value="1"/>
</dbReference>
<dbReference type="Gene3D" id="3.10.450.50">
    <property type="match status" value="1"/>
</dbReference>
<gene>
    <name evidence="2" type="ORF">BJ983_005372</name>
</gene>
<accession>A0A7Y9E1D0</accession>
<comment type="caution">
    <text evidence="2">The sequence shown here is derived from an EMBL/GenBank/DDBJ whole genome shotgun (WGS) entry which is preliminary data.</text>
</comment>
<dbReference type="AlphaFoldDB" id="A0A7Y9E1D0"/>
<feature type="domain" description="SnoaL-like" evidence="1">
    <location>
        <begin position="10"/>
        <end position="114"/>
    </location>
</feature>
<evidence type="ECO:0000313" key="2">
    <source>
        <dbReference type="EMBL" id="NYD39270.1"/>
    </source>
</evidence>
<sequence>MSSSEAVAVARRLYEGFAARDTAAIGAMLHPEVRVYQAGDLPWAGTYEGPAGVGEFLRALLGHVDPRVEIVDLFAAGDAVVQIGRSRGKALATGRPFDASEVHVLRIRDGLVARFEAFVDVAAFRRALS</sequence>
<dbReference type="Pfam" id="PF12680">
    <property type="entry name" value="SnoaL_2"/>
    <property type="match status" value="1"/>
</dbReference>
<evidence type="ECO:0000313" key="3">
    <source>
        <dbReference type="Proteomes" id="UP000535890"/>
    </source>
</evidence>
<dbReference type="EMBL" id="JACCBN010000001">
    <property type="protein sequence ID" value="NYD39270.1"/>
    <property type="molecule type" value="Genomic_DNA"/>
</dbReference>